<dbReference type="EMBL" id="JAWQEG010008564">
    <property type="protein sequence ID" value="KAK3850067.1"/>
    <property type="molecule type" value="Genomic_DNA"/>
</dbReference>
<keyword evidence="4" id="KW-0325">Glycoprotein</keyword>
<dbReference type="Gene3D" id="1.10.640.10">
    <property type="entry name" value="Haem peroxidase domain superfamily, animal type"/>
    <property type="match status" value="1"/>
</dbReference>
<dbReference type="AlphaFoldDB" id="A0AAE1BH57"/>
<evidence type="ECO:0000256" key="2">
    <source>
        <dbReference type="ARBA" id="ARBA00022525"/>
    </source>
</evidence>
<dbReference type="InterPro" id="IPR010255">
    <property type="entry name" value="Haem_peroxidase_sf"/>
</dbReference>
<dbReference type="GO" id="GO:0005576">
    <property type="term" value="C:extracellular region"/>
    <property type="evidence" value="ECO:0007669"/>
    <property type="project" value="UniProtKB-SubCell"/>
</dbReference>
<accession>A0AAE1BH57</accession>
<protein>
    <recommendedName>
        <fullName evidence="7">Peroxidase</fullName>
    </recommendedName>
</protein>
<evidence type="ECO:0000256" key="4">
    <source>
        <dbReference type="ARBA" id="ARBA00023180"/>
    </source>
</evidence>
<dbReference type="GO" id="GO:0004601">
    <property type="term" value="F:peroxidase activity"/>
    <property type="evidence" value="ECO:0007669"/>
    <property type="project" value="UniProtKB-KW"/>
</dbReference>
<keyword evidence="3" id="KW-0560">Oxidoreductase</keyword>
<dbReference type="InterPro" id="IPR019791">
    <property type="entry name" value="Haem_peroxidase_animal"/>
</dbReference>
<dbReference type="PANTHER" id="PTHR11475">
    <property type="entry name" value="OXIDASE/PEROXIDASE"/>
    <property type="match status" value="1"/>
</dbReference>
<comment type="subcellular location">
    <subcellularLocation>
        <location evidence="1">Secreted</location>
    </subcellularLocation>
</comment>
<comment type="caution">
    <text evidence="5">The sequence shown here is derived from an EMBL/GenBank/DDBJ whole genome shotgun (WGS) entry which is preliminary data.</text>
</comment>
<sequence length="169" mass="19056">MPFGMDLVALNTQRGRDHAIAPYNDLRSACGLPRAEDFDDLLDVIPRSGVQGQWRTSTPSLLAISERHASGAILGPTFRCIVADQFARLKQGDRFFYDLGGQPTSFSDEQLFEIRQMSWARVLCMTGDNLMYIQPLAFLQPRGLNERTTCDDPAIPQINLTPWQSRRSH</sequence>
<dbReference type="GO" id="GO:0006979">
    <property type="term" value="P:response to oxidative stress"/>
    <property type="evidence" value="ECO:0007669"/>
    <property type="project" value="InterPro"/>
</dbReference>
<evidence type="ECO:0000313" key="6">
    <source>
        <dbReference type="Proteomes" id="UP001286313"/>
    </source>
</evidence>
<evidence type="ECO:0000256" key="1">
    <source>
        <dbReference type="ARBA" id="ARBA00004613"/>
    </source>
</evidence>
<dbReference type="PROSITE" id="PS50292">
    <property type="entry name" value="PEROXIDASE_3"/>
    <property type="match status" value="1"/>
</dbReference>
<dbReference type="SUPFAM" id="SSF48113">
    <property type="entry name" value="Heme-dependent peroxidases"/>
    <property type="match status" value="1"/>
</dbReference>
<reference evidence="5" key="1">
    <citation type="submission" date="2023-10" db="EMBL/GenBank/DDBJ databases">
        <title>Genome assemblies of two species of porcelain crab, Petrolisthes cinctipes and Petrolisthes manimaculis (Anomura: Porcellanidae).</title>
        <authorList>
            <person name="Angst P."/>
        </authorList>
    </citation>
    <scope>NUCLEOTIDE SEQUENCE</scope>
    <source>
        <strain evidence="5">PB745_01</strain>
        <tissue evidence="5">Gill</tissue>
    </source>
</reference>
<dbReference type="GO" id="GO:0020037">
    <property type="term" value="F:heme binding"/>
    <property type="evidence" value="ECO:0007669"/>
    <property type="project" value="InterPro"/>
</dbReference>
<evidence type="ECO:0000256" key="3">
    <source>
        <dbReference type="ARBA" id="ARBA00022559"/>
    </source>
</evidence>
<evidence type="ECO:0000313" key="5">
    <source>
        <dbReference type="EMBL" id="KAK3850067.1"/>
    </source>
</evidence>
<keyword evidence="2" id="KW-0964">Secreted</keyword>
<dbReference type="Pfam" id="PF03098">
    <property type="entry name" value="An_peroxidase"/>
    <property type="match status" value="1"/>
</dbReference>
<proteinExistence type="predicted"/>
<name>A0AAE1BH57_PETCI</name>
<gene>
    <name evidence="5" type="ORF">Pcinc_043201</name>
</gene>
<dbReference type="InterPro" id="IPR037120">
    <property type="entry name" value="Haem_peroxidase_sf_animal"/>
</dbReference>
<evidence type="ECO:0008006" key="7">
    <source>
        <dbReference type="Google" id="ProtNLM"/>
    </source>
</evidence>
<dbReference type="PANTHER" id="PTHR11475:SF4">
    <property type="entry name" value="CHORION PEROXIDASE"/>
    <property type="match status" value="1"/>
</dbReference>
<dbReference type="Proteomes" id="UP001286313">
    <property type="component" value="Unassembled WGS sequence"/>
</dbReference>
<organism evidence="5 6">
    <name type="scientific">Petrolisthes cinctipes</name>
    <name type="common">Flat porcelain crab</name>
    <dbReference type="NCBI Taxonomy" id="88211"/>
    <lineage>
        <taxon>Eukaryota</taxon>
        <taxon>Metazoa</taxon>
        <taxon>Ecdysozoa</taxon>
        <taxon>Arthropoda</taxon>
        <taxon>Crustacea</taxon>
        <taxon>Multicrustacea</taxon>
        <taxon>Malacostraca</taxon>
        <taxon>Eumalacostraca</taxon>
        <taxon>Eucarida</taxon>
        <taxon>Decapoda</taxon>
        <taxon>Pleocyemata</taxon>
        <taxon>Anomura</taxon>
        <taxon>Galatheoidea</taxon>
        <taxon>Porcellanidae</taxon>
        <taxon>Petrolisthes</taxon>
    </lineage>
</organism>
<keyword evidence="3" id="KW-0575">Peroxidase</keyword>
<keyword evidence="6" id="KW-1185">Reference proteome</keyword>